<evidence type="ECO:0000259" key="2">
    <source>
        <dbReference type="Pfam" id="PF00535"/>
    </source>
</evidence>
<dbReference type="SUPFAM" id="SSF53448">
    <property type="entry name" value="Nucleotide-diphospho-sugar transferases"/>
    <property type="match status" value="1"/>
</dbReference>
<proteinExistence type="predicted"/>
<dbReference type="InterPro" id="IPR050834">
    <property type="entry name" value="Glycosyltransf_2"/>
</dbReference>
<feature type="transmembrane region" description="Helical" evidence="1">
    <location>
        <begin position="254"/>
        <end position="271"/>
    </location>
</feature>
<feature type="transmembrane region" description="Helical" evidence="1">
    <location>
        <begin position="303"/>
        <end position="322"/>
    </location>
</feature>
<gene>
    <name evidence="4" type="ORF">UFOPK2731_00563</name>
    <name evidence="5" type="ORF">UFOPK3161_00708</name>
    <name evidence="3" type="ORF">UFOPK3962_00606</name>
    <name evidence="6" type="ORF">UFOPK4427_00557</name>
</gene>
<accession>A0A6J6ZT19</accession>
<protein>
    <submittedName>
        <fullName evidence="5">Unannotated protein</fullName>
    </submittedName>
</protein>
<evidence type="ECO:0000313" key="5">
    <source>
        <dbReference type="EMBL" id="CAB4823347.1"/>
    </source>
</evidence>
<evidence type="ECO:0000313" key="6">
    <source>
        <dbReference type="EMBL" id="CAB5142064.1"/>
    </source>
</evidence>
<dbReference type="PANTHER" id="PTHR43685">
    <property type="entry name" value="GLYCOSYLTRANSFERASE"/>
    <property type="match status" value="1"/>
</dbReference>
<organism evidence="5">
    <name type="scientific">freshwater metagenome</name>
    <dbReference type="NCBI Taxonomy" id="449393"/>
    <lineage>
        <taxon>unclassified sequences</taxon>
        <taxon>metagenomes</taxon>
        <taxon>ecological metagenomes</taxon>
    </lineage>
</organism>
<dbReference type="EMBL" id="CAESAH010000011">
    <property type="protein sequence ID" value="CAB4336245.1"/>
    <property type="molecule type" value="Genomic_DNA"/>
</dbReference>
<name>A0A6J6ZT19_9ZZZZ</name>
<evidence type="ECO:0000256" key="1">
    <source>
        <dbReference type="SAM" id="Phobius"/>
    </source>
</evidence>
<dbReference type="InterPro" id="IPR029044">
    <property type="entry name" value="Nucleotide-diphossugar_trans"/>
</dbReference>
<keyword evidence="1" id="KW-1133">Transmembrane helix</keyword>
<dbReference type="EMBL" id="CAFABC010000013">
    <property type="protein sequence ID" value="CAB4823347.1"/>
    <property type="molecule type" value="Genomic_DNA"/>
</dbReference>
<evidence type="ECO:0000313" key="4">
    <source>
        <dbReference type="EMBL" id="CAB4726594.1"/>
    </source>
</evidence>
<keyword evidence="1" id="KW-0472">Membrane</keyword>
<sequence length="336" mass="36468">MTTSANELYGSPEPKISVILPVLNESKYLEEAVNAILDQDFTGDLEIILAVGPSHDGTEKIAQELAKKDSRVVVVSNPSGRTAAGLNCALAQSRYSIIVRVDGHSKIPSNYLSLAFEILKQSGAVNVGGIMAAQGQSVFENSVARAMRSPFGVGASRFHTGGGAGSVDTVYLGAFRKQALLAVGGFDERFTRAQDWELNFRLRAAGGVIYFDPRLVVTYRPRGTVRALAKQYFEYGRWRRVVSRRHEGTINYRYLAPPFTVLGVLVSIVLGSLVSPLLLIPALTYALFILIASVRIGKSLAEFVSLPLILLTMHMTWGIGFLTSPKSLAPKVALRP</sequence>
<dbReference type="Gene3D" id="3.90.550.10">
    <property type="entry name" value="Spore Coat Polysaccharide Biosynthesis Protein SpsA, Chain A"/>
    <property type="match status" value="1"/>
</dbReference>
<dbReference type="EMBL" id="CAFBRY010000010">
    <property type="protein sequence ID" value="CAB5142064.1"/>
    <property type="molecule type" value="Genomic_DNA"/>
</dbReference>
<evidence type="ECO:0000313" key="3">
    <source>
        <dbReference type="EMBL" id="CAB4336245.1"/>
    </source>
</evidence>
<dbReference type="EMBL" id="CAEZYO010000011">
    <property type="protein sequence ID" value="CAB4726594.1"/>
    <property type="molecule type" value="Genomic_DNA"/>
</dbReference>
<dbReference type="CDD" id="cd02525">
    <property type="entry name" value="Succinoglycan_BP_ExoA"/>
    <property type="match status" value="1"/>
</dbReference>
<reference evidence="5" key="1">
    <citation type="submission" date="2020-05" db="EMBL/GenBank/DDBJ databases">
        <authorList>
            <person name="Chiriac C."/>
            <person name="Salcher M."/>
            <person name="Ghai R."/>
            <person name="Kavagutti S V."/>
        </authorList>
    </citation>
    <scope>NUCLEOTIDE SEQUENCE</scope>
</reference>
<dbReference type="AlphaFoldDB" id="A0A6J6ZT19"/>
<dbReference type="Pfam" id="PF00535">
    <property type="entry name" value="Glycos_transf_2"/>
    <property type="match status" value="1"/>
</dbReference>
<feature type="domain" description="Glycosyltransferase 2-like" evidence="2">
    <location>
        <begin position="17"/>
        <end position="180"/>
    </location>
</feature>
<dbReference type="InterPro" id="IPR001173">
    <property type="entry name" value="Glyco_trans_2-like"/>
</dbReference>
<dbReference type="PANTHER" id="PTHR43685:SF3">
    <property type="entry name" value="SLR2126 PROTEIN"/>
    <property type="match status" value="1"/>
</dbReference>
<keyword evidence="1" id="KW-0812">Transmembrane</keyword>
<feature type="transmembrane region" description="Helical" evidence="1">
    <location>
        <begin position="277"/>
        <end position="296"/>
    </location>
</feature>